<dbReference type="Gene3D" id="3.80.10.10">
    <property type="entry name" value="Ribonuclease Inhibitor"/>
    <property type="match status" value="1"/>
</dbReference>
<accession>A0A9Q1E0Q8</accession>
<comment type="caution">
    <text evidence="1">The sequence shown here is derived from an EMBL/GenBank/DDBJ whole genome shotgun (WGS) entry which is preliminary data.</text>
</comment>
<dbReference type="EMBL" id="JAFJMO010000001">
    <property type="protein sequence ID" value="KAJ8287560.1"/>
    <property type="molecule type" value="Genomic_DNA"/>
</dbReference>
<proteinExistence type="predicted"/>
<evidence type="ECO:0000313" key="2">
    <source>
        <dbReference type="Proteomes" id="UP001152803"/>
    </source>
</evidence>
<reference evidence="1" key="1">
    <citation type="journal article" date="2023" name="Science">
        <title>Genome structures resolve the early diversification of teleost fishes.</title>
        <authorList>
            <person name="Parey E."/>
            <person name="Louis A."/>
            <person name="Montfort J."/>
            <person name="Bouchez O."/>
            <person name="Roques C."/>
            <person name="Iampietro C."/>
            <person name="Lluch J."/>
            <person name="Castinel A."/>
            <person name="Donnadieu C."/>
            <person name="Desvignes T."/>
            <person name="Floi Bucao C."/>
            <person name="Jouanno E."/>
            <person name="Wen M."/>
            <person name="Mejri S."/>
            <person name="Dirks R."/>
            <person name="Jansen H."/>
            <person name="Henkel C."/>
            <person name="Chen W.J."/>
            <person name="Zahm M."/>
            <person name="Cabau C."/>
            <person name="Klopp C."/>
            <person name="Thompson A.W."/>
            <person name="Robinson-Rechavi M."/>
            <person name="Braasch I."/>
            <person name="Lecointre G."/>
            <person name="Bobe J."/>
            <person name="Postlethwait J.H."/>
            <person name="Berthelot C."/>
            <person name="Roest Crollius H."/>
            <person name="Guiguen Y."/>
        </authorList>
    </citation>
    <scope>NUCLEOTIDE SEQUENCE</scope>
    <source>
        <strain evidence="1">Concon-B</strain>
    </source>
</reference>
<dbReference type="Proteomes" id="UP001152803">
    <property type="component" value="Unassembled WGS sequence"/>
</dbReference>
<evidence type="ECO:0000313" key="1">
    <source>
        <dbReference type="EMBL" id="KAJ8287560.1"/>
    </source>
</evidence>
<dbReference type="OrthoDB" id="120976at2759"/>
<name>A0A9Q1E0Q8_CONCO</name>
<protein>
    <submittedName>
        <fullName evidence="1">Uncharacterized protein</fullName>
    </submittedName>
</protein>
<sequence length="193" mass="21538">MGNEAASFTLPLTAALAAHVHQYRRAYPCICGKRLGSEGVLELWPALEHNVTVEELYLDITGITERGTETMVKCLTKNSTLKTLTLVGNEIGEAGKDRLGELRRRRPELHIIGDFVDDLGLLQAYLDWVEEIRADRDQMDSVRNVDALQSVLKGLRVTGARGEGQNAQKAKEPQVPFEMAFILSMMGFFWAFS</sequence>
<dbReference type="InterPro" id="IPR032675">
    <property type="entry name" value="LRR_dom_sf"/>
</dbReference>
<organism evidence="1 2">
    <name type="scientific">Conger conger</name>
    <name type="common">Conger eel</name>
    <name type="synonym">Muraena conger</name>
    <dbReference type="NCBI Taxonomy" id="82655"/>
    <lineage>
        <taxon>Eukaryota</taxon>
        <taxon>Metazoa</taxon>
        <taxon>Chordata</taxon>
        <taxon>Craniata</taxon>
        <taxon>Vertebrata</taxon>
        <taxon>Euteleostomi</taxon>
        <taxon>Actinopterygii</taxon>
        <taxon>Neopterygii</taxon>
        <taxon>Teleostei</taxon>
        <taxon>Anguilliformes</taxon>
        <taxon>Congridae</taxon>
        <taxon>Conger</taxon>
    </lineage>
</organism>
<keyword evidence="2" id="KW-1185">Reference proteome</keyword>
<dbReference type="AlphaFoldDB" id="A0A9Q1E0Q8"/>
<gene>
    <name evidence="1" type="ORF">COCON_G00002190</name>
</gene>
<dbReference type="SUPFAM" id="SSF52047">
    <property type="entry name" value="RNI-like"/>
    <property type="match status" value="1"/>
</dbReference>